<feature type="transmembrane region" description="Helical" evidence="1">
    <location>
        <begin position="26"/>
        <end position="45"/>
    </location>
</feature>
<evidence type="ECO:0000313" key="3">
    <source>
        <dbReference type="Proteomes" id="UP000229570"/>
    </source>
</evidence>
<gene>
    <name evidence="2" type="ORF">COV86_04610</name>
</gene>
<dbReference type="Proteomes" id="UP000229570">
    <property type="component" value="Unassembled WGS sequence"/>
</dbReference>
<evidence type="ECO:0000256" key="1">
    <source>
        <dbReference type="SAM" id="Phobius"/>
    </source>
</evidence>
<organism evidence="2 3">
    <name type="scientific">Candidatus Roizmanbacteria bacterium CG11_big_fil_rev_8_21_14_0_20_35_14</name>
    <dbReference type="NCBI Taxonomy" id="1974855"/>
    <lineage>
        <taxon>Bacteria</taxon>
        <taxon>Candidatus Roizmaniibacteriota</taxon>
    </lineage>
</organism>
<protein>
    <recommendedName>
        <fullName evidence="4">LytR/CpsA/Psr regulator C-terminal domain-containing protein</fullName>
    </recommendedName>
</protein>
<accession>A0A2H0KLL6</accession>
<sequence>MKNEKIKNVSFRAKSRNLKKIPPRAHFVRLVGMTIGIFFIFYFLYLNFKTSVFLKEKDRINVVFYSQNSKLFSFSKKEVNYLIKFPAEIEILVPGGYGKYRVGALGKLVALERNPDLLKKTFSGATSTLVDLYFFPRKTEIYYNVFNDSNFPAIGEILLGKSNANTIDRLFLLFKFFNKNPVDYKIISLDKALFDQEQFHKDFQGNFYKKTYREIGENVQIIYTRSYSTALLFSQMIDGEGIRVVDLSQEKEVDKNCQVITKKLSLISQNIARYFNCKIRIGETTVSDIILKLGNLEKEWAVK</sequence>
<evidence type="ECO:0008006" key="4">
    <source>
        <dbReference type="Google" id="ProtNLM"/>
    </source>
</evidence>
<keyword evidence="1" id="KW-0472">Membrane</keyword>
<reference evidence="2 3" key="1">
    <citation type="submission" date="2017-09" db="EMBL/GenBank/DDBJ databases">
        <title>Depth-based differentiation of microbial function through sediment-hosted aquifers and enrichment of novel symbionts in the deep terrestrial subsurface.</title>
        <authorList>
            <person name="Probst A.J."/>
            <person name="Ladd B."/>
            <person name="Jarett J.K."/>
            <person name="Geller-Mcgrath D.E."/>
            <person name="Sieber C.M."/>
            <person name="Emerson J.B."/>
            <person name="Anantharaman K."/>
            <person name="Thomas B.C."/>
            <person name="Malmstrom R."/>
            <person name="Stieglmeier M."/>
            <person name="Klingl A."/>
            <person name="Woyke T."/>
            <person name="Ryan C.M."/>
            <person name="Banfield J.F."/>
        </authorList>
    </citation>
    <scope>NUCLEOTIDE SEQUENCE [LARGE SCALE GENOMIC DNA]</scope>
    <source>
        <strain evidence="2">CG11_big_fil_rev_8_21_14_0_20_35_14</strain>
    </source>
</reference>
<dbReference type="AlphaFoldDB" id="A0A2H0KLL6"/>
<dbReference type="EMBL" id="PCVL01000071">
    <property type="protein sequence ID" value="PIQ72157.1"/>
    <property type="molecule type" value="Genomic_DNA"/>
</dbReference>
<comment type="caution">
    <text evidence="2">The sequence shown here is derived from an EMBL/GenBank/DDBJ whole genome shotgun (WGS) entry which is preliminary data.</text>
</comment>
<proteinExistence type="predicted"/>
<keyword evidence="1" id="KW-1133">Transmembrane helix</keyword>
<keyword evidence="1" id="KW-0812">Transmembrane</keyword>
<name>A0A2H0KLL6_9BACT</name>
<evidence type="ECO:0000313" key="2">
    <source>
        <dbReference type="EMBL" id="PIQ72157.1"/>
    </source>
</evidence>